<dbReference type="PANTHER" id="PTHR46652:SF3">
    <property type="entry name" value="LEUCINE-RICH REPEAT-CONTAINING PROTEIN 9"/>
    <property type="match status" value="1"/>
</dbReference>
<dbReference type="EMBL" id="MDYQ01000028">
    <property type="protein sequence ID" value="PRP86624.1"/>
    <property type="molecule type" value="Genomic_DNA"/>
</dbReference>
<dbReference type="SUPFAM" id="SSF52058">
    <property type="entry name" value="L domain-like"/>
    <property type="match status" value="1"/>
</dbReference>
<dbReference type="SUPFAM" id="SSF47473">
    <property type="entry name" value="EF-hand"/>
    <property type="match status" value="1"/>
</dbReference>
<feature type="domain" description="EF-hand" evidence="3">
    <location>
        <begin position="257"/>
        <end position="292"/>
    </location>
</feature>
<dbReference type="Gene3D" id="3.80.10.10">
    <property type="entry name" value="Ribonuclease Inhibitor"/>
    <property type="match status" value="1"/>
</dbReference>
<protein>
    <recommendedName>
        <fullName evidence="3">EF-hand domain-containing protein</fullName>
    </recommendedName>
</protein>
<sequence>MGNAKSSPTQPQQETRWVDLYGSKVKQLPADLFVNGTPETSRRGTTQMAPKAQVEGLCLSHNPFALNDDLSRLNHLQYLDLSHCNLLTLHKSITSLTELRELNIQRNSISVLPVLPSSLEKFDASHNMILQLSEQISTLPKLYFLNLDGNPCAKRAKSITLRGRAKTGKMNGKEVTLEKLRFNVEELDALYKVYEDLVNPADGLIPSTSLVQRMGLSMVGDTTFVDSLFRVLERYGSRDELDVRAFLLGLGVIFKGTVEEKMTFCFHLYDLNYDGYVELQDILDVTKSAIISSVHIANFYRNDFTKQSGRAGQSSEFTFGVKTSQTSKSSTTVNVALGDPNYASETVVLSQWPYLKEVVTKRFKGMDRHGKGRVNLQEFIRGNFNRFPEVNQFLIFYGSILSYGPTLKL</sequence>
<evidence type="ECO:0000313" key="4">
    <source>
        <dbReference type="EMBL" id="PRP86624.1"/>
    </source>
</evidence>
<dbReference type="InterPro" id="IPR001611">
    <property type="entry name" value="Leu-rich_rpt"/>
</dbReference>
<comment type="caution">
    <text evidence="4">The sequence shown here is derived from an EMBL/GenBank/DDBJ whole genome shotgun (WGS) entry which is preliminary data.</text>
</comment>
<dbReference type="OrthoDB" id="191686at2759"/>
<accession>A0A2P6NRN7</accession>
<dbReference type="PROSITE" id="PS50222">
    <property type="entry name" value="EF_HAND_2"/>
    <property type="match status" value="1"/>
</dbReference>
<evidence type="ECO:0000256" key="2">
    <source>
        <dbReference type="ARBA" id="ARBA00022737"/>
    </source>
</evidence>
<gene>
    <name evidence="4" type="ORF">PROFUN_05103</name>
</gene>
<keyword evidence="1" id="KW-0433">Leucine-rich repeat</keyword>
<dbReference type="Gene3D" id="1.10.238.10">
    <property type="entry name" value="EF-hand"/>
    <property type="match status" value="1"/>
</dbReference>
<dbReference type="PANTHER" id="PTHR46652">
    <property type="entry name" value="LEUCINE-RICH REPEAT AND IQ DOMAIN-CONTAINING PROTEIN 1-RELATED"/>
    <property type="match status" value="1"/>
</dbReference>
<dbReference type="InterPro" id="IPR002048">
    <property type="entry name" value="EF_hand_dom"/>
</dbReference>
<evidence type="ECO:0000313" key="5">
    <source>
        <dbReference type="Proteomes" id="UP000241769"/>
    </source>
</evidence>
<keyword evidence="2" id="KW-0677">Repeat</keyword>
<keyword evidence="5" id="KW-1185">Reference proteome</keyword>
<dbReference type="InterPro" id="IPR050836">
    <property type="entry name" value="SDS22/Internalin_LRR"/>
</dbReference>
<name>A0A2P6NRN7_9EUKA</name>
<dbReference type="InterPro" id="IPR032675">
    <property type="entry name" value="LRR_dom_sf"/>
</dbReference>
<dbReference type="Pfam" id="PF00560">
    <property type="entry name" value="LRR_1"/>
    <property type="match status" value="1"/>
</dbReference>
<dbReference type="InParanoid" id="A0A2P6NRN7"/>
<dbReference type="STRING" id="1890364.A0A2P6NRN7"/>
<dbReference type="Proteomes" id="UP000241769">
    <property type="component" value="Unassembled WGS sequence"/>
</dbReference>
<dbReference type="GO" id="GO:0005509">
    <property type="term" value="F:calcium ion binding"/>
    <property type="evidence" value="ECO:0007669"/>
    <property type="project" value="InterPro"/>
</dbReference>
<dbReference type="InterPro" id="IPR011992">
    <property type="entry name" value="EF-hand-dom_pair"/>
</dbReference>
<organism evidence="4 5">
    <name type="scientific">Planoprotostelium fungivorum</name>
    <dbReference type="NCBI Taxonomy" id="1890364"/>
    <lineage>
        <taxon>Eukaryota</taxon>
        <taxon>Amoebozoa</taxon>
        <taxon>Evosea</taxon>
        <taxon>Variosea</taxon>
        <taxon>Cavosteliida</taxon>
        <taxon>Cavosteliaceae</taxon>
        <taxon>Planoprotostelium</taxon>
    </lineage>
</organism>
<dbReference type="PROSITE" id="PS51450">
    <property type="entry name" value="LRR"/>
    <property type="match status" value="1"/>
</dbReference>
<evidence type="ECO:0000256" key="1">
    <source>
        <dbReference type="ARBA" id="ARBA00022614"/>
    </source>
</evidence>
<reference evidence="4 5" key="1">
    <citation type="journal article" date="2018" name="Genome Biol. Evol.">
        <title>Multiple Roots of Fruiting Body Formation in Amoebozoa.</title>
        <authorList>
            <person name="Hillmann F."/>
            <person name="Forbes G."/>
            <person name="Novohradska S."/>
            <person name="Ferling I."/>
            <person name="Riege K."/>
            <person name="Groth M."/>
            <person name="Westermann M."/>
            <person name="Marz M."/>
            <person name="Spaller T."/>
            <person name="Winckler T."/>
            <person name="Schaap P."/>
            <person name="Glockner G."/>
        </authorList>
    </citation>
    <scope>NUCLEOTIDE SEQUENCE [LARGE SCALE GENOMIC DNA]</scope>
    <source>
        <strain evidence="4 5">Jena</strain>
    </source>
</reference>
<evidence type="ECO:0000259" key="3">
    <source>
        <dbReference type="PROSITE" id="PS50222"/>
    </source>
</evidence>
<dbReference type="AlphaFoldDB" id="A0A2P6NRN7"/>
<proteinExistence type="predicted"/>